<gene>
    <name evidence="7" type="ORF">KKR91_14760</name>
</gene>
<dbReference type="InterPro" id="IPR007848">
    <property type="entry name" value="Small_mtfrase_dom"/>
</dbReference>
<dbReference type="PROSITE" id="PS00092">
    <property type="entry name" value="N6_MTASE"/>
    <property type="match status" value="1"/>
</dbReference>
<dbReference type="KEGG" id="ajg:KKR91_14760"/>
<comment type="similarity">
    <text evidence="1">Belongs to the eukaryotic/archaeal PrmC-related family.</text>
</comment>
<dbReference type="GO" id="GO:0008757">
    <property type="term" value="F:S-adenosylmethionine-dependent methyltransferase activity"/>
    <property type="evidence" value="ECO:0007669"/>
    <property type="project" value="TreeGrafter"/>
</dbReference>
<dbReference type="SUPFAM" id="SSF53335">
    <property type="entry name" value="S-adenosyl-L-methionine-dependent methyltransferases"/>
    <property type="match status" value="1"/>
</dbReference>
<dbReference type="InterPro" id="IPR052190">
    <property type="entry name" value="Euk-Arch_PrmC-MTase"/>
</dbReference>
<dbReference type="EMBL" id="CP076022">
    <property type="protein sequence ID" value="QWC09711.1"/>
    <property type="molecule type" value="Genomic_DNA"/>
</dbReference>
<dbReference type="GO" id="GO:0035657">
    <property type="term" value="C:eRF1 methyltransferase complex"/>
    <property type="evidence" value="ECO:0007669"/>
    <property type="project" value="TreeGrafter"/>
</dbReference>
<dbReference type="GO" id="GO:0003676">
    <property type="term" value="F:nucleic acid binding"/>
    <property type="evidence" value="ECO:0007669"/>
    <property type="project" value="InterPro"/>
</dbReference>
<evidence type="ECO:0000313" key="8">
    <source>
        <dbReference type="Proteomes" id="UP000676885"/>
    </source>
</evidence>
<reference evidence="7 8" key="1">
    <citation type="submission" date="2021-05" db="EMBL/GenBank/DDBJ databases">
        <title>Novel species in genus Arthrobacter.</title>
        <authorList>
            <person name="Zhang G."/>
        </authorList>
    </citation>
    <scope>NUCLEOTIDE SEQUENCE [LARGE SCALE GENOMIC DNA]</scope>
    <source>
        <strain evidence="8">zg-ZUI227</strain>
    </source>
</reference>
<name>A0A975R0R4_9MICC</name>
<dbReference type="InterPro" id="IPR002052">
    <property type="entry name" value="DNA_methylase_N6_adenine_CS"/>
</dbReference>
<feature type="domain" description="Methyltransferase small" evidence="5">
    <location>
        <begin position="183"/>
        <end position="282"/>
    </location>
</feature>
<dbReference type="PANTHER" id="PTHR45875">
    <property type="entry name" value="METHYLTRANSFERASE N6AMT1"/>
    <property type="match status" value="1"/>
</dbReference>
<dbReference type="GO" id="GO:0008276">
    <property type="term" value="F:protein methyltransferase activity"/>
    <property type="evidence" value="ECO:0007669"/>
    <property type="project" value="TreeGrafter"/>
</dbReference>
<keyword evidence="4" id="KW-0949">S-adenosyl-L-methionine</keyword>
<dbReference type="InterPro" id="IPR029063">
    <property type="entry name" value="SAM-dependent_MTases_sf"/>
</dbReference>
<dbReference type="Gene3D" id="3.40.50.150">
    <property type="entry name" value="Vaccinia Virus protein VP39"/>
    <property type="match status" value="1"/>
</dbReference>
<evidence type="ECO:0000259" key="5">
    <source>
        <dbReference type="Pfam" id="PF05175"/>
    </source>
</evidence>
<dbReference type="PANTHER" id="PTHR45875:SF1">
    <property type="entry name" value="METHYLTRANSFERASE N6AMT1"/>
    <property type="match status" value="1"/>
</dbReference>
<keyword evidence="3" id="KW-0808">Transferase</keyword>
<evidence type="ECO:0000259" key="6">
    <source>
        <dbReference type="Pfam" id="PF23186"/>
    </source>
</evidence>
<dbReference type="Pfam" id="PF05175">
    <property type="entry name" value="MTS"/>
    <property type="match status" value="1"/>
</dbReference>
<dbReference type="GO" id="GO:0008170">
    <property type="term" value="F:N-methyltransferase activity"/>
    <property type="evidence" value="ECO:0007669"/>
    <property type="project" value="UniProtKB-ARBA"/>
</dbReference>
<keyword evidence="2 7" id="KW-0489">Methyltransferase</keyword>
<sequence length="586" mass="62472">MTDFSGIPGAPQSSNLPRLEALASDLAAARYTVDGVADFLGESAAAALGRDQLVPALLRCREEAAQDAPDPVHVMILLWLVGENLDRATLDAAFPLTRTEGLLALGLLETAPDSARDSTGDDGIGADGGYRAAVDLRPYGIDGAPGAAAGEEPGETNLWVASDLGAHQRPGVLRHDHVLGIGQASLSLAQLTIRRNVDRALDLGTGCGIQAFHLLRHARHVTATDISDRALAFTRFNLLLNAAALDLDPRRLEDRVSLRLGSLLEPVAGEHFDLVVSNPPFVITPRAGSENPEDRFTYRDGGLAGDGIVAALVATLQDVLVPGGTAQMLGNWEIQGAAPATAPVPVDSDFANSNTATDNDATDHDTAADWSARLMSWLPPQTDAWVIQREVLEPAEYAEMWLRDAAENRDRAEYVASYAAYLADFASREVSAVGFGSLFLRRRADPDAAPLRRFEEITHALEQPVGPHLGAAVERFDWLAAHPALEAEHLEVAEDVTEERHARPGAEHPGVILLRQGAGLRRTNLMSTELTGFVSASDGELSVGQIIGALAALLGRTDPEFAQRLEAEVRNLVLDGFLLPAAPGSR</sequence>
<protein>
    <submittedName>
        <fullName evidence="7">Methyltransferase</fullName>
    </submittedName>
</protein>
<dbReference type="RefSeq" id="WP_210227678.1">
    <property type="nucleotide sequence ID" value="NZ_CP076022.1"/>
</dbReference>
<keyword evidence="8" id="KW-1185">Reference proteome</keyword>
<dbReference type="CDD" id="cd02440">
    <property type="entry name" value="AdoMet_MTases"/>
    <property type="match status" value="1"/>
</dbReference>
<proteinExistence type="inferred from homology"/>
<evidence type="ECO:0000256" key="1">
    <source>
        <dbReference type="ARBA" id="ARBA00006149"/>
    </source>
</evidence>
<dbReference type="InterPro" id="IPR055487">
    <property type="entry name" value="DUF7059"/>
</dbReference>
<dbReference type="GO" id="GO:0032259">
    <property type="term" value="P:methylation"/>
    <property type="evidence" value="ECO:0007669"/>
    <property type="project" value="UniProtKB-KW"/>
</dbReference>
<accession>A0A975R0R4</accession>
<dbReference type="Pfam" id="PF23186">
    <property type="entry name" value="DUF7059"/>
    <property type="match status" value="1"/>
</dbReference>
<evidence type="ECO:0000313" key="7">
    <source>
        <dbReference type="EMBL" id="QWC09711.1"/>
    </source>
</evidence>
<dbReference type="AlphaFoldDB" id="A0A975R0R4"/>
<evidence type="ECO:0000256" key="4">
    <source>
        <dbReference type="ARBA" id="ARBA00022691"/>
    </source>
</evidence>
<organism evidence="7 8">
    <name type="scientific">Arthrobacter jiangjiafuii</name>
    <dbReference type="NCBI Taxonomy" id="2817475"/>
    <lineage>
        <taxon>Bacteria</taxon>
        <taxon>Bacillati</taxon>
        <taxon>Actinomycetota</taxon>
        <taxon>Actinomycetes</taxon>
        <taxon>Micrococcales</taxon>
        <taxon>Micrococcaceae</taxon>
        <taxon>Arthrobacter</taxon>
    </lineage>
</organism>
<evidence type="ECO:0000256" key="2">
    <source>
        <dbReference type="ARBA" id="ARBA00022603"/>
    </source>
</evidence>
<evidence type="ECO:0000256" key="3">
    <source>
        <dbReference type="ARBA" id="ARBA00022679"/>
    </source>
</evidence>
<feature type="domain" description="DUF7059" evidence="6">
    <location>
        <begin position="28"/>
        <end position="116"/>
    </location>
</feature>
<dbReference type="Proteomes" id="UP000676885">
    <property type="component" value="Chromosome"/>
</dbReference>